<proteinExistence type="predicted"/>
<evidence type="ECO:0000259" key="1">
    <source>
        <dbReference type="Pfam" id="PF00501"/>
    </source>
</evidence>
<evidence type="ECO:0000313" key="2">
    <source>
        <dbReference type="EMBL" id="RCU52784.1"/>
    </source>
</evidence>
<sequence>MTQENHIKIMEKLTQEDEVLVAFSLDGTLIRRGEFRRAIGALQLRLRQTLGDKQKHLALCCDNAYSFAVALYASIGLDQHIVMLPNSLSETLEAHSNVFDAVISDQPLTFRKRPVIATNSTSLTEQKHNVELDLSLSKSQIHMFTSGSTSDPKKITKSFHQLLDEVLTLRTLFKDQLEGCHFIATVSHQHIYGTLFQVLLPIQSLQPFCCDQIEFQEQLSALPEERYALISSPAFLKCLQPNDGTTSRLSCTFSSGGPLLLGDSQRASAILGSAIYEILGSTETGGIAWRQQLADDSAWRPLPQVKIDVSEDSTLVVSSPYAGGTQHIQDQIEILDDGSFLHKGRADRVVKIGEKRLSLLELEAHAQSSPLVAEAAALTVIKRGRERVALVVALTQNGNILLAENGKHHCNEAIRLYLQQRFDRVLLPRYFRYCTHLPINKQGKRVERQLQALFIEENT</sequence>
<organism evidence="2 3">
    <name type="scientific">Corallincola holothuriorum</name>
    <dbReference type="NCBI Taxonomy" id="2282215"/>
    <lineage>
        <taxon>Bacteria</taxon>
        <taxon>Pseudomonadati</taxon>
        <taxon>Pseudomonadota</taxon>
        <taxon>Gammaproteobacteria</taxon>
        <taxon>Alteromonadales</taxon>
        <taxon>Psychromonadaceae</taxon>
        <taxon>Corallincola</taxon>
    </lineage>
</organism>
<dbReference type="RefSeq" id="WP_114336692.1">
    <property type="nucleotide sequence ID" value="NZ_QPID01000001.1"/>
</dbReference>
<dbReference type="InterPro" id="IPR042099">
    <property type="entry name" value="ANL_N_sf"/>
</dbReference>
<dbReference type="Gene3D" id="3.40.50.12780">
    <property type="entry name" value="N-terminal domain of ligase-like"/>
    <property type="match status" value="1"/>
</dbReference>
<dbReference type="EMBL" id="QPID01000001">
    <property type="protein sequence ID" value="RCU52784.1"/>
    <property type="molecule type" value="Genomic_DNA"/>
</dbReference>
<feature type="domain" description="AMP-dependent synthetase/ligase" evidence="1">
    <location>
        <begin position="135"/>
        <end position="316"/>
    </location>
</feature>
<dbReference type="OrthoDB" id="9787658at2"/>
<accession>A0A368NSU0</accession>
<evidence type="ECO:0000313" key="3">
    <source>
        <dbReference type="Proteomes" id="UP000252558"/>
    </source>
</evidence>
<dbReference type="InterPro" id="IPR045851">
    <property type="entry name" value="AMP-bd_C_sf"/>
</dbReference>
<gene>
    <name evidence="2" type="ORF">DU002_02140</name>
</gene>
<dbReference type="Pfam" id="PF00501">
    <property type="entry name" value="AMP-binding"/>
    <property type="match status" value="1"/>
</dbReference>
<reference evidence="2 3" key="1">
    <citation type="submission" date="2018-07" db="EMBL/GenBank/DDBJ databases">
        <title>Corallincola holothuriorum sp. nov., a new facultative anaerobe isolated from sea cucumber Apostichopus japonicus.</title>
        <authorList>
            <person name="Xia H."/>
        </authorList>
    </citation>
    <scope>NUCLEOTIDE SEQUENCE [LARGE SCALE GENOMIC DNA]</scope>
    <source>
        <strain evidence="2 3">C4</strain>
    </source>
</reference>
<keyword evidence="3" id="KW-1185">Reference proteome</keyword>
<dbReference type="PANTHER" id="PTHR45398:SF1">
    <property type="entry name" value="ENZYME, PUTATIVE (JCVI)-RELATED"/>
    <property type="match status" value="1"/>
</dbReference>
<dbReference type="SUPFAM" id="SSF56801">
    <property type="entry name" value="Acetyl-CoA synthetase-like"/>
    <property type="match status" value="1"/>
</dbReference>
<protein>
    <submittedName>
        <fullName evidence="2">Aconitate hydratase</fullName>
    </submittedName>
</protein>
<dbReference type="AlphaFoldDB" id="A0A368NSU0"/>
<dbReference type="Gene3D" id="3.30.300.30">
    <property type="match status" value="1"/>
</dbReference>
<dbReference type="Proteomes" id="UP000252558">
    <property type="component" value="Unassembled WGS sequence"/>
</dbReference>
<name>A0A368NSU0_9GAMM</name>
<dbReference type="InterPro" id="IPR000873">
    <property type="entry name" value="AMP-dep_synth/lig_dom"/>
</dbReference>
<comment type="caution">
    <text evidence="2">The sequence shown here is derived from an EMBL/GenBank/DDBJ whole genome shotgun (WGS) entry which is preliminary data.</text>
</comment>
<dbReference type="PANTHER" id="PTHR45398">
    <property type="match status" value="1"/>
</dbReference>